<comment type="catalytic activity">
    <reaction evidence="1">
        <text>Hydrolysis of terminal non-reducing N-acetyl-D-hexosamine residues in N-acetyl-beta-D-hexosaminides.</text>
        <dbReference type="EC" id="3.2.1.52"/>
    </reaction>
</comment>
<dbReference type="Proteomes" id="UP000178222">
    <property type="component" value="Unassembled WGS sequence"/>
</dbReference>
<protein>
    <recommendedName>
        <fullName evidence="3">beta-N-acetylhexosaminidase</fullName>
        <ecNumber evidence="3">3.2.1.52</ecNumber>
    </recommendedName>
</protein>
<dbReference type="InterPro" id="IPR017853">
    <property type="entry name" value="GH"/>
</dbReference>
<evidence type="ECO:0000313" key="10">
    <source>
        <dbReference type="Proteomes" id="UP000178222"/>
    </source>
</evidence>
<dbReference type="Pfam" id="PF00933">
    <property type="entry name" value="Glyco_hydro_3"/>
    <property type="match status" value="1"/>
</dbReference>
<feature type="compositionally biased region" description="Pro residues" evidence="6">
    <location>
        <begin position="214"/>
        <end position="239"/>
    </location>
</feature>
<dbReference type="EMBL" id="MHUL01000010">
    <property type="protein sequence ID" value="OHA77280.1"/>
    <property type="molecule type" value="Genomic_DNA"/>
</dbReference>
<feature type="transmembrane region" description="Helical" evidence="7">
    <location>
        <begin position="166"/>
        <end position="188"/>
    </location>
</feature>
<keyword evidence="7" id="KW-0812">Transmembrane</keyword>
<dbReference type="AlphaFoldDB" id="A0A1G2RWS1"/>
<feature type="domain" description="Glycoside hydrolase family 3 N-terminal" evidence="8">
    <location>
        <begin position="447"/>
        <end position="755"/>
    </location>
</feature>
<sequence>MDEPRKQPPPPNIPSEPTTKADESSLQRPEPPSQNIPQPVPPPPAGGPPPQIRKEAQPFGPEQKRTFLNRGEVRGMQKDMAQVREGEAKKERERIVSLKTQQEAQREHEAIEKIRASAIATKRQEETQRKQELEHIRNSILPPGEEQRVRNLPTPPSPGKKFFVRLLILIFFGFIALNLVLFAAWVFFFRDQAAPFQLSEIPFISQFFSQREIPTPPAPPEPLPPPPPEEPESPPPAGGPPSAITIEDALRPAHTATLQFDESGDLATLLEQFLQAEQRPAFTKILFRQKESNEFIESASAFFNLFGVTPPENLAPHFSQDTFFFLYSYERGNRFGMIMKTPSPQEARAALEQWESQVEQDLTPVMSFWDQKGSAYTTAWRSRDRHGVEIRFQTFSLSDYGIVYALVDNYVIFASSFEATADAIEALLSALESSDANTFKPPPPLSLQQALGQVLMIGFPDATLTQELKDTIKRLQPGGVLLLSRNIQDPEQLRQLTADLQHLSLEYSSLPLFIAVDQEGGAISRIDFGKEKTAQATIQDAEHAYQVGRLRAEELRSLGVNLNLSPVLDSTEPQDFLFGRTFQAGSLQTAQLAKAFLQGQKEYGILSTAKHFPGYGGIAFNPERTLAAVQDFPDISPFVFTLSAEPEFLLLSNVIYASLDPTRPFSFSPKGISLVRTDLNFQGIILTDDLTQPSLLNNYDLQTLAASPLMAGANMLMFSSEEYATKAHEALTQLASQDSSLRKNVEESAARILQLKKEFFFVGEFPASPEHLSQK</sequence>
<feature type="region of interest" description="Disordered" evidence="6">
    <location>
        <begin position="214"/>
        <end position="244"/>
    </location>
</feature>
<evidence type="ECO:0000256" key="4">
    <source>
        <dbReference type="ARBA" id="ARBA00022801"/>
    </source>
</evidence>
<evidence type="ECO:0000256" key="5">
    <source>
        <dbReference type="ARBA" id="ARBA00023295"/>
    </source>
</evidence>
<feature type="compositionally biased region" description="Pro residues" evidence="6">
    <location>
        <begin position="29"/>
        <end position="51"/>
    </location>
</feature>
<evidence type="ECO:0000256" key="7">
    <source>
        <dbReference type="SAM" id="Phobius"/>
    </source>
</evidence>
<evidence type="ECO:0000256" key="2">
    <source>
        <dbReference type="ARBA" id="ARBA00005336"/>
    </source>
</evidence>
<comment type="caution">
    <text evidence="9">The sequence shown here is derived from an EMBL/GenBank/DDBJ whole genome shotgun (WGS) entry which is preliminary data.</text>
</comment>
<evidence type="ECO:0000256" key="3">
    <source>
        <dbReference type="ARBA" id="ARBA00012663"/>
    </source>
</evidence>
<comment type="similarity">
    <text evidence="2">Belongs to the glycosyl hydrolase 3 family.</text>
</comment>
<keyword evidence="5" id="KW-0326">Glycosidase</keyword>
<name>A0A1G2RWS1_9BACT</name>
<dbReference type="PANTHER" id="PTHR30480:SF13">
    <property type="entry name" value="BETA-HEXOSAMINIDASE"/>
    <property type="match status" value="1"/>
</dbReference>
<evidence type="ECO:0000259" key="8">
    <source>
        <dbReference type="Pfam" id="PF00933"/>
    </source>
</evidence>
<accession>A0A1G2RWS1</accession>
<reference evidence="9 10" key="1">
    <citation type="journal article" date="2016" name="Nat. Commun.">
        <title>Thousands of microbial genomes shed light on interconnected biogeochemical processes in an aquifer system.</title>
        <authorList>
            <person name="Anantharaman K."/>
            <person name="Brown C.T."/>
            <person name="Hug L.A."/>
            <person name="Sharon I."/>
            <person name="Castelle C.J."/>
            <person name="Probst A.J."/>
            <person name="Thomas B.C."/>
            <person name="Singh A."/>
            <person name="Wilkins M.J."/>
            <person name="Karaoz U."/>
            <person name="Brodie E.L."/>
            <person name="Williams K.H."/>
            <person name="Hubbard S.S."/>
            <person name="Banfield J.F."/>
        </authorList>
    </citation>
    <scope>NUCLEOTIDE SEQUENCE [LARGE SCALE GENOMIC DNA]</scope>
</reference>
<evidence type="ECO:0000256" key="1">
    <source>
        <dbReference type="ARBA" id="ARBA00001231"/>
    </source>
</evidence>
<keyword evidence="4" id="KW-0378">Hydrolase</keyword>
<dbReference type="GO" id="GO:0004563">
    <property type="term" value="F:beta-N-acetylhexosaminidase activity"/>
    <property type="evidence" value="ECO:0007669"/>
    <property type="project" value="UniProtKB-EC"/>
</dbReference>
<gene>
    <name evidence="9" type="ORF">A3J30_03720</name>
</gene>
<dbReference type="InterPro" id="IPR001764">
    <property type="entry name" value="Glyco_hydro_3_N"/>
</dbReference>
<feature type="compositionally biased region" description="Basic and acidic residues" evidence="6">
    <location>
        <begin position="71"/>
        <end position="92"/>
    </location>
</feature>
<feature type="region of interest" description="Disordered" evidence="6">
    <location>
        <begin position="1"/>
        <end position="92"/>
    </location>
</feature>
<dbReference type="Gene3D" id="3.20.20.300">
    <property type="entry name" value="Glycoside hydrolase, family 3, N-terminal domain"/>
    <property type="match status" value="1"/>
</dbReference>
<proteinExistence type="inferred from homology"/>
<dbReference type="PROSITE" id="PS00775">
    <property type="entry name" value="GLYCOSYL_HYDROL_F3"/>
    <property type="match status" value="1"/>
</dbReference>
<dbReference type="SUPFAM" id="SSF51445">
    <property type="entry name" value="(Trans)glycosidases"/>
    <property type="match status" value="1"/>
</dbReference>
<dbReference type="PANTHER" id="PTHR30480">
    <property type="entry name" value="BETA-HEXOSAMINIDASE-RELATED"/>
    <property type="match status" value="1"/>
</dbReference>
<dbReference type="GO" id="GO:0005975">
    <property type="term" value="P:carbohydrate metabolic process"/>
    <property type="evidence" value="ECO:0007669"/>
    <property type="project" value="InterPro"/>
</dbReference>
<dbReference type="EC" id="3.2.1.52" evidence="3"/>
<evidence type="ECO:0000256" key="6">
    <source>
        <dbReference type="SAM" id="MobiDB-lite"/>
    </source>
</evidence>
<dbReference type="GO" id="GO:0009254">
    <property type="term" value="P:peptidoglycan turnover"/>
    <property type="evidence" value="ECO:0007669"/>
    <property type="project" value="TreeGrafter"/>
</dbReference>
<dbReference type="InterPro" id="IPR050226">
    <property type="entry name" value="NagZ_Beta-hexosaminidase"/>
</dbReference>
<keyword evidence="7" id="KW-1133">Transmembrane helix</keyword>
<dbReference type="InterPro" id="IPR036962">
    <property type="entry name" value="Glyco_hydro_3_N_sf"/>
</dbReference>
<organism evidence="9 10">
    <name type="scientific">Candidatus Wildermuthbacteria bacterium RIFCSPLOWO2_02_FULL_47_9c</name>
    <dbReference type="NCBI Taxonomy" id="1802466"/>
    <lineage>
        <taxon>Bacteria</taxon>
        <taxon>Candidatus Wildermuthiibacteriota</taxon>
    </lineage>
</organism>
<keyword evidence="7" id="KW-0472">Membrane</keyword>
<evidence type="ECO:0000313" key="9">
    <source>
        <dbReference type="EMBL" id="OHA77280.1"/>
    </source>
</evidence>
<dbReference type="InterPro" id="IPR019800">
    <property type="entry name" value="Glyco_hydro_3_AS"/>
</dbReference>